<reference evidence="8 9" key="1">
    <citation type="submission" date="2019-03" db="EMBL/GenBank/DDBJ databases">
        <title>Genomic Encyclopedia of Type Strains, Phase IV (KMG-IV): sequencing the most valuable type-strain genomes for metagenomic binning, comparative biology and taxonomic classification.</title>
        <authorList>
            <person name="Goeker M."/>
        </authorList>
    </citation>
    <scope>NUCLEOTIDE SEQUENCE [LARGE SCALE GENOMIC DNA]</scope>
    <source>
        <strain evidence="8 9">DSM 29481</strain>
    </source>
</reference>
<dbReference type="InterPro" id="IPR001127">
    <property type="entry name" value="PTS_EIIA_1_perm"/>
</dbReference>
<evidence type="ECO:0000256" key="5">
    <source>
        <dbReference type="ARBA" id="ARBA00022683"/>
    </source>
</evidence>
<dbReference type="Pfam" id="PF00358">
    <property type="entry name" value="PTS_EIIA_1"/>
    <property type="match status" value="1"/>
</dbReference>
<protein>
    <submittedName>
        <fullName evidence="8">PTS system IIA component (Glc family)</fullName>
    </submittedName>
</protein>
<comment type="subcellular location">
    <subcellularLocation>
        <location evidence="1">Cytoplasm</location>
    </subcellularLocation>
</comment>
<dbReference type="GO" id="GO:0005737">
    <property type="term" value="C:cytoplasm"/>
    <property type="evidence" value="ECO:0007669"/>
    <property type="project" value="UniProtKB-SubCell"/>
</dbReference>
<keyword evidence="3" id="KW-0762">Sugar transport</keyword>
<evidence type="ECO:0000256" key="2">
    <source>
        <dbReference type="ARBA" id="ARBA00022448"/>
    </source>
</evidence>
<dbReference type="InterPro" id="IPR011055">
    <property type="entry name" value="Dup_hybrid_motif"/>
</dbReference>
<dbReference type="AlphaFoldDB" id="A0A4R3TDU1"/>
<keyword evidence="2" id="KW-0813">Transport</keyword>
<dbReference type="Gene3D" id="2.70.70.10">
    <property type="entry name" value="Glucose Permease (Domain IIA)"/>
    <property type="match status" value="1"/>
</dbReference>
<comment type="caution">
    <text evidence="8">The sequence shown here is derived from an EMBL/GenBank/DDBJ whole genome shotgun (WGS) entry which is preliminary data.</text>
</comment>
<dbReference type="RefSeq" id="WP_132224772.1">
    <property type="nucleotide sequence ID" value="NZ_JANKBG010000009.1"/>
</dbReference>
<evidence type="ECO:0000256" key="4">
    <source>
        <dbReference type="ARBA" id="ARBA00022679"/>
    </source>
</evidence>
<dbReference type="PANTHER" id="PTHR45008">
    <property type="entry name" value="PTS SYSTEM GLUCOSE-SPECIFIC EIIA COMPONENT"/>
    <property type="match status" value="1"/>
</dbReference>
<keyword evidence="9" id="KW-1185">Reference proteome</keyword>
<name>A0A4R3TDU1_9FIRM</name>
<evidence type="ECO:0000256" key="1">
    <source>
        <dbReference type="ARBA" id="ARBA00004496"/>
    </source>
</evidence>
<dbReference type="PANTHER" id="PTHR45008:SF1">
    <property type="entry name" value="PTS SYSTEM GLUCOSE-SPECIFIC EIIA COMPONENT"/>
    <property type="match status" value="1"/>
</dbReference>
<dbReference type="PROSITE" id="PS51093">
    <property type="entry name" value="PTS_EIIA_TYPE_1"/>
    <property type="match status" value="1"/>
</dbReference>
<proteinExistence type="predicted"/>
<organism evidence="8 9">
    <name type="scientific">Longicatena caecimuris</name>
    <dbReference type="NCBI Taxonomy" id="1796635"/>
    <lineage>
        <taxon>Bacteria</taxon>
        <taxon>Bacillati</taxon>
        <taxon>Bacillota</taxon>
        <taxon>Erysipelotrichia</taxon>
        <taxon>Erysipelotrichales</taxon>
        <taxon>Erysipelotrichaceae</taxon>
        <taxon>Longicatena</taxon>
    </lineage>
</organism>
<keyword evidence="6" id="KW-0418">Kinase</keyword>
<evidence type="ECO:0000256" key="6">
    <source>
        <dbReference type="ARBA" id="ARBA00022777"/>
    </source>
</evidence>
<dbReference type="SUPFAM" id="SSF51261">
    <property type="entry name" value="Duplicated hybrid motif"/>
    <property type="match status" value="1"/>
</dbReference>
<sequence>MLKIFKRTKEDEVYSPVAGTCIKIEDVKDQMFANKLLGDGIAILPSKETIYAPIDGQLIMLANTKHAFGIKNKRGLEILVHVGLDSVKLKGKGFTVYKELHEHVRKGEAILSFDQALFEQEQIDMTVLIIITSKSVITHKTYGQVSSAHNIMKIAL</sequence>
<gene>
    <name evidence="8" type="ORF">EDD61_109107</name>
</gene>
<dbReference type="GO" id="GO:0016301">
    <property type="term" value="F:kinase activity"/>
    <property type="evidence" value="ECO:0007669"/>
    <property type="project" value="UniProtKB-KW"/>
</dbReference>
<keyword evidence="4" id="KW-0808">Transferase</keyword>
<dbReference type="FunFam" id="2.70.70.10:FF:000001">
    <property type="entry name" value="PTS system glucose-specific IIA component"/>
    <property type="match status" value="1"/>
</dbReference>
<evidence type="ECO:0000313" key="8">
    <source>
        <dbReference type="EMBL" id="TCU60068.1"/>
    </source>
</evidence>
<evidence type="ECO:0000256" key="3">
    <source>
        <dbReference type="ARBA" id="ARBA00022597"/>
    </source>
</evidence>
<feature type="domain" description="PTS EIIA type-1" evidence="7">
    <location>
        <begin position="29"/>
        <end position="133"/>
    </location>
</feature>
<evidence type="ECO:0000259" key="7">
    <source>
        <dbReference type="PROSITE" id="PS51093"/>
    </source>
</evidence>
<dbReference type="NCBIfam" id="TIGR00830">
    <property type="entry name" value="PTBA"/>
    <property type="match status" value="1"/>
</dbReference>
<accession>A0A4R3TDU1</accession>
<keyword evidence="5" id="KW-0598">Phosphotransferase system</keyword>
<dbReference type="InterPro" id="IPR050890">
    <property type="entry name" value="PTS_EIIA_component"/>
</dbReference>
<evidence type="ECO:0000313" key="9">
    <source>
        <dbReference type="Proteomes" id="UP000295773"/>
    </source>
</evidence>
<dbReference type="Proteomes" id="UP000295773">
    <property type="component" value="Unassembled WGS sequence"/>
</dbReference>
<dbReference type="GO" id="GO:0009401">
    <property type="term" value="P:phosphoenolpyruvate-dependent sugar phosphotransferase system"/>
    <property type="evidence" value="ECO:0007669"/>
    <property type="project" value="UniProtKB-KW"/>
</dbReference>
<dbReference type="EMBL" id="SMBP01000009">
    <property type="protein sequence ID" value="TCU60068.1"/>
    <property type="molecule type" value="Genomic_DNA"/>
</dbReference>